<evidence type="ECO:0000256" key="6">
    <source>
        <dbReference type="SAM" id="Phobius"/>
    </source>
</evidence>
<keyword evidence="2" id="KW-0677">Repeat</keyword>
<feature type="disulfide bond" evidence="4">
    <location>
        <begin position="141"/>
        <end position="158"/>
    </location>
</feature>
<evidence type="ECO:0000259" key="7">
    <source>
        <dbReference type="PROSITE" id="PS50026"/>
    </source>
</evidence>
<evidence type="ECO:0000313" key="10">
    <source>
        <dbReference type="WBParaSite" id="ECPE_0000622701-mRNA-1"/>
    </source>
</evidence>
<dbReference type="InterPro" id="IPR000742">
    <property type="entry name" value="EGF"/>
</dbReference>
<keyword evidence="9" id="KW-1185">Reference proteome</keyword>
<keyword evidence="6" id="KW-0812">Transmembrane</keyword>
<feature type="region of interest" description="Disordered" evidence="5">
    <location>
        <begin position="468"/>
        <end position="500"/>
    </location>
</feature>
<feature type="region of interest" description="Disordered" evidence="5">
    <location>
        <begin position="400"/>
        <end position="438"/>
    </location>
</feature>
<evidence type="ECO:0000256" key="4">
    <source>
        <dbReference type="PROSITE-ProRule" id="PRU00076"/>
    </source>
</evidence>
<dbReference type="SUPFAM" id="SSF57196">
    <property type="entry name" value="EGF/Laminin"/>
    <property type="match status" value="2"/>
</dbReference>
<feature type="disulfide bond" evidence="4">
    <location>
        <begin position="200"/>
        <end position="209"/>
    </location>
</feature>
<dbReference type="CDD" id="cd00054">
    <property type="entry name" value="EGF_CA"/>
    <property type="match status" value="2"/>
</dbReference>
<dbReference type="SMART" id="SM00181">
    <property type="entry name" value="EGF"/>
    <property type="match status" value="3"/>
</dbReference>
<feature type="domain" description="EGF-like" evidence="7">
    <location>
        <begin position="228"/>
        <end position="266"/>
    </location>
</feature>
<dbReference type="Proteomes" id="UP000272942">
    <property type="component" value="Unassembled WGS sequence"/>
</dbReference>
<dbReference type="PROSITE" id="PS01186">
    <property type="entry name" value="EGF_2"/>
    <property type="match status" value="1"/>
</dbReference>
<feature type="disulfide bond" evidence="4">
    <location>
        <begin position="256"/>
        <end position="265"/>
    </location>
</feature>
<feature type="compositionally biased region" description="Low complexity" evidence="5">
    <location>
        <begin position="406"/>
        <end position="416"/>
    </location>
</feature>
<proteinExistence type="predicted"/>
<protein>
    <submittedName>
        <fullName evidence="10">EGF-like domain-containing protein</fullName>
    </submittedName>
</protein>
<feature type="transmembrane region" description="Helical" evidence="6">
    <location>
        <begin position="277"/>
        <end position="303"/>
    </location>
</feature>
<dbReference type="OrthoDB" id="6249379at2759"/>
<dbReference type="InterPro" id="IPR051022">
    <property type="entry name" value="Notch_Cell-Fate_Det"/>
</dbReference>
<evidence type="ECO:0000256" key="1">
    <source>
        <dbReference type="ARBA" id="ARBA00022536"/>
    </source>
</evidence>
<keyword evidence="3 4" id="KW-1015">Disulfide bond</keyword>
<reference evidence="10" key="1">
    <citation type="submission" date="2016-06" db="UniProtKB">
        <authorList>
            <consortium name="WormBaseParasite"/>
        </authorList>
    </citation>
    <scope>IDENTIFICATION</scope>
</reference>
<accession>A0A183AGX9</accession>
<keyword evidence="1 4" id="KW-0245">EGF-like domain</keyword>
<feature type="domain" description="EGF-like" evidence="7">
    <location>
        <begin position="171"/>
        <end position="210"/>
    </location>
</feature>
<dbReference type="WBParaSite" id="ECPE_0000622701-mRNA-1">
    <property type="protein sequence ID" value="ECPE_0000622701-mRNA-1"/>
    <property type="gene ID" value="ECPE_0000622701"/>
</dbReference>
<evidence type="ECO:0000256" key="5">
    <source>
        <dbReference type="SAM" id="MobiDB-lite"/>
    </source>
</evidence>
<organism evidence="10">
    <name type="scientific">Echinostoma caproni</name>
    <dbReference type="NCBI Taxonomy" id="27848"/>
    <lineage>
        <taxon>Eukaryota</taxon>
        <taxon>Metazoa</taxon>
        <taxon>Spiralia</taxon>
        <taxon>Lophotrochozoa</taxon>
        <taxon>Platyhelminthes</taxon>
        <taxon>Trematoda</taxon>
        <taxon>Digenea</taxon>
        <taxon>Plagiorchiida</taxon>
        <taxon>Echinostomata</taxon>
        <taxon>Echinostomatoidea</taxon>
        <taxon>Echinostomatidae</taxon>
        <taxon>Echinostoma</taxon>
    </lineage>
</organism>
<keyword evidence="6" id="KW-1133">Transmembrane helix</keyword>
<gene>
    <name evidence="8" type="ORF">ECPE_LOCUS6214</name>
</gene>
<evidence type="ECO:0000313" key="8">
    <source>
        <dbReference type="EMBL" id="VDP77699.1"/>
    </source>
</evidence>
<comment type="caution">
    <text evidence="4">Lacks conserved residue(s) required for the propagation of feature annotation.</text>
</comment>
<dbReference type="PROSITE" id="PS00022">
    <property type="entry name" value="EGF_1"/>
    <property type="match status" value="2"/>
</dbReference>
<evidence type="ECO:0000313" key="9">
    <source>
        <dbReference type="Proteomes" id="UP000272942"/>
    </source>
</evidence>
<dbReference type="Pfam" id="PF00008">
    <property type="entry name" value="EGF"/>
    <property type="match status" value="1"/>
</dbReference>
<dbReference type="AlphaFoldDB" id="A0A183AGX9"/>
<feature type="disulfide bond" evidence="4">
    <location>
        <begin position="237"/>
        <end position="254"/>
    </location>
</feature>
<name>A0A183AGX9_9TREM</name>
<sequence length="500" mass="55157">MCALRDQRIPKGNGDQCLLYQYTTSVYNNVDYLAFKGTNAAKVFIPHPVPMLYTFEMSIYDTDLIPTSQSIGHFIAEGIRLTNKGFPTTVFMRRKNTDYSNIHLKISDAFHLLPKYLLQLASVGYTGELCDKEDSCLYEPCAEHATCVNRVDGQGRICQCNGGEGPECYPGYDPCSSVPCQNDGECRRFGQYNESFECICAGLWTGHRCAERRLACAEELERLKLEAADNSTEITVCLNGGKCLEYTDQLAFRCDCEDGWTGTRCEQPQTENRTGGILMTILIILIGASLLILTIVLIAIFIWRYRTSKRRTKLMEKHGGIVYFHANPSSAGTMNSLMGGPGQFINQIYGSRPDSQTVFVATPSFTSKRSAHDVYDECDPLGLASKNNVYGTAFGSDIPSSPDGHLTLTTRSSLRSASPTEEAPPLPERPENLSSVLSRQGSLCFTESGRDSGTVYSVDGSTIHLVQNPGERKQPTVYRPISPVGYFPSTFAPRSPPANV</sequence>
<dbReference type="Gene3D" id="2.10.25.10">
    <property type="entry name" value="Laminin"/>
    <property type="match status" value="2"/>
</dbReference>
<keyword evidence="6" id="KW-0472">Membrane</keyword>
<dbReference type="PROSITE" id="PS50026">
    <property type="entry name" value="EGF_3"/>
    <property type="match status" value="3"/>
</dbReference>
<evidence type="ECO:0000256" key="2">
    <source>
        <dbReference type="ARBA" id="ARBA00022737"/>
    </source>
</evidence>
<dbReference type="EMBL" id="UZAN01043172">
    <property type="protein sequence ID" value="VDP77699.1"/>
    <property type="molecule type" value="Genomic_DNA"/>
</dbReference>
<feature type="domain" description="EGF-like" evidence="7">
    <location>
        <begin position="132"/>
        <end position="169"/>
    </location>
</feature>
<dbReference type="PANTHER" id="PTHR24049">
    <property type="entry name" value="CRUMBS FAMILY MEMBER"/>
    <property type="match status" value="1"/>
</dbReference>
<evidence type="ECO:0000256" key="3">
    <source>
        <dbReference type="ARBA" id="ARBA00023157"/>
    </source>
</evidence>
<reference evidence="8 9" key="2">
    <citation type="submission" date="2018-11" db="EMBL/GenBank/DDBJ databases">
        <authorList>
            <consortium name="Pathogen Informatics"/>
        </authorList>
    </citation>
    <scope>NUCLEOTIDE SEQUENCE [LARGE SCALE GENOMIC DNA]</scope>
    <source>
        <strain evidence="8 9">Egypt</strain>
    </source>
</reference>